<evidence type="ECO:0000313" key="9">
    <source>
        <dbReference type="Proteomes" id="UP000019132"/>
    </source>
</evidence>
<evidence type="ECO:0000313" key="8">
    <source>
        <dbReference type="EnsemblProtists" id="PYU1_T004536"/>
    </source>
</evidence>
<evidence type="ECO:0000256" key="3">
    <source>
        <dbReference type="ARBA" id="ARBA00022980"/>
    </source>
</evidence>
<evidence type="ECO:0000256" key="1">
    <source>
        <dbReference type="ARBA" id="ARBA00004173"/>
    </source>
</evidence>
<reference evidence="9" key="1">
    <citation type="journal article" date="2010" name="Genome Biol.">
        <title>Genome sequence of the necrotrophic plant pathogen Pythium ultimum reveals original pathogenicity mechanisms and effector repertoire.</title>
        <authorList>
            <person name="Levesque C.A."/>
            <person name="Brouwer H."/>
            <person name="Cano L."/>
            <person name="Hamilton J.P."/>
            <person name="Holt C."/>
            <person name="Huitema E."/>
            <person name="Raffaele S."/>
            <person name="Robideau G.P."/>
            <person name="Thines M."/>
            <person name="Win J."/>
            <person name="Zerillo M.M."/>
            <person name="Beakes G.W."/>
            <person name="Boore J.L."/>
            <person name="Busam D."/>
            <person name="Dumas B."/>
            <person name="Ferriera S."/>
            <person name="Fuerstenberg S.I."/>
            <person name="Gachon C.M."/>
            <person name="Gaulin E."/>
            <person name="Govers F."/>
            <person name="Grenville-Briggs L."/>
            <person name="Horner N."/>
            <person name="Hostetler J."/>
            <person name="Jiang R.H."/>
            <person name="Johnson J."/>
            <person name="Krajaejun T."/>
            <person name="Lin H."/>
            <person name="Meijer H.J."/>
            <person name="Moore B."/>
            <person name="Morris P."/>
            <person name="Phuntmart V."/>
            <person name="Puiu D."/>
            <person name="Shetty J."/>
            <person name="Stajich J.E."/>
            <person name="Tripathy S."/>
            <person name="Wawra S."/>
            <person name="van West P."/>
            <person name="Whitty B.R."/>
            <person name="Coutinho P.M."/>
            <person name="Henrissat B."/>
            <person name="Martin F."/>
            <person name="Thomas P.D."/>
            <person name="Tyler B.M."/>
            <person name="De Vries R.P."/>
            <person name="Kamoun S."/>
            <person name="Yandell M."/>
            <person name="Tisserat N."/>
            <person name="Buell C.R."/>
        </authorList>
    </citation>
    <scope>NUCLEOTIDE SEQUENCE</scope>
    <source>
        <strain evidence="9">DAOM:BR144</strain>
    </source>
</reference>
<evidence type="ECO:0000256" key="6">
    <source>
        <dbReference type="ARBA" id="ARBA00035188"/>
    </source>
</evidence>
<dbReference type="OMA" id="ISKWIDL"/>
<dbReference type="EnsemblProtists" id="PYU1_T004536">
    <property type="protein sequence ID" value="PYU1_T004536"/>
    <property type="gene ID" value="PYU1_G004525"/>
</dbReference>
<dbReference type="InParanoid" id="K3WHU4"/>
<feature type="domain" description="Ribosomal protein/NADH dehydrogenase" evidence="7">
    <location>
        <begin position="18"/>
        <end position="92"/>
    </location>
</feature>
<keyword evidence="9" id="KW-1185">Reference proteome</keyword>
<keyword evidence="4" id="KW-0496">Mitochondrion</keyword>
<dbReference type="AlphaFoldDB" id="K3WHU4"/>
<reference evidence="9" key="2">
    <citation type="submission" date="2010-04" db="EMBL/GenBank/DDBJ databases">
        <authorList>
            <person name="Buell R."/>
            <person name="Hamilton J."/>
            <person name="Hostetler J."/>
        </authorList>
    </citation>
    <scope>NUCLEOTIDE SEQUENCE [LARGE SCALE GENOMIC DNA]</scope>
    <source>
        <strain evidence="9">DAOM:BR144</strain>
    </source>
</reference>
<dbReference type="FunCoup" id="K3WHU4">
    <property type="interactions" value="21"/>
</dbReference>
<keyword evidence="3" id="KW-0689">Ribosomal protein</keyword>
<dbReference type="HOGENOM" id="CLU_117700_2_0_1"/>
<evidence type="ECO:0000256" key="5">
    <source>
        <dbReference type="ARBA" id="ARBA00023274"/>
    </source>
</evidence>
<reference evidence="8" key="3">
    <citation type="submission" date="2015-02" db="UniProtKB">
        <authorList>
            <consortium name="EnsemblProtists"/>
        </authorList>
    </citation>
    <scope>IDENTIFICATION</scope>
    <source>
        <strain evidence="8">DAOM BR144</strain>
    </source>
</reference>
<keyword evidence="5" id="KW-0687">Ribonucleoprotein</keyword>
<evidence type="ECO:0000256" key="4">
    <source>
        <dbReference type="ARBA" id="ARBA00023128"/>
    </source>
</evidence>
<dbReference type="PANTHER" id="PTHR21396">
    <property type="entry name" value="39S RIBOSOMAL PROTEIN L43"/>
    <property type="match status" value="1"/>
</dbReference>
<evidence type="ECO:0000259" key="7">
    <source>
        <dbReference type="SMART" id="SM00916"/>
    </source>
</evidence>
<name>K3WHU4_GLOUD</name>
<comment type="similarity">
    <text evidence="2">Belongs to the mitochondrion-specific ribosomal protein mL43 family.</text>
</comment>
<dbReference type="eggNOG" id="KOG3445">
    <property type="taxonomic scope" value="Eukaryota"/>
</dbReference>
<comment type="subcellular location">
    <subcellularLocation>
        <location evidence="1">Mitochondrion</location>
    </subcellularLocation>
</comment>
<evidence type="ECO:0000256" key="2">
    <source>
        <dbReference type="ARBA" id="ARBA00006073"/>
    </source>
</evidence>
<protein>
    <recommendedName>
        <fullName evidence="6">Large ribosomal subunit protein mL43</fullName>
    </recommendedName>
</protein>
<accession>K3WHU4</accession>
<dbReference type="Gene3D" id="3.40.30.10">
    <property type="entry name" value="Glutaredoxin"/>
    <property type="match status" value="1"/>
</dbReference>
<dbReference type="SUPFAM" id="SSF52833">
    <property type="entry name" value="Thioredoxin-like"/>
    <property type="match status" value="1"/>
</dbReference>
<sequence length="129" mass="15140">MATKGVWQLKEVTIRYCQHGGSSRYIRQMLGDERFLNFVKENPQVKFQTELKGARHPVLIGDYITSDRKVCDVKNQDIDVVMMQLERMRNSSGRKMTAMKKPVISKRPTIQGIWQPDLEFPDFKIEHRN</sequence>
<dbReference type="InterPro" id="IPR007741">
    <property type="entry name" value="Ribosomal_mL43/mS25/NADH_DH"/>
</dbReference>
<dbReference type="GO" id="GO:0032543">
    <property type="term" value="P:mitochondrial translation"/>
    <property type="evidence" value="ECO:0007669"/>
    <property type="project" value="InterPro"/>
</dbReference>
<dbReference type="InterPro" id="IPR039927">
    <property type="entry name" value="Ribosomal_mL43"/>
</dbReference>
<dbReference type="InterPro" id="IPR036249">
    <property type="entry name" value="Thioredoxin-like_sf"/>
</dbReference>
<dbReference type="SMART" id="SM00916">
    <property type="entry name" value="L51_S25_CI-B8"/>
    <property type="match status" value="1"/>
</dbReference>
<dbReference type="PANTHER" id="PTHR21396:SF2">
    <property type="entry name" value="LARGE RIBOSOMAL SUBUNIT PROTEIN ML43"/>
    <property type="match status" value="1"/>
</dbReference>
<dbReference type="GO" id="GO:0005762">
    <property type="term" value="C:mitochondrial large ribosomal subunit"/>
    <property type="evidence" value="ECO:0007669"/>
    <property type="project" value="TreeGrafter"/>
</dbReference>
<dbReference type="GO" id="GO:0003735">
    <property type="term" value="F:structural constituent of ribosome"/>
    <property type="evidence" value="ECO:0007669"/>
    <property type="project" value="InterPro"/>
</dbReference>
<dbReference type="Proteomes" id="UP000019132">
    <property type="component" value="Unassembled WGS sequence"/>
</dbReference>
<dbReference type="VEuPathDB" id="FungiDB:PYU1_G004525"/>
<organism evidence="8 9">
    <name type="scientific">Globisporangium ultimum (strain ATCC 200006 / CBS 805.95 / DAOM BR144)</name>
    <name type="common">Pythium ultimum</name>
    <dbReference type="NCBI Taxonomy" id="431595"/>
    <lineage>
        <taxon>Eukaryota</taxon>
        <taxon>Sar</taxon>
        <taxon>Stramenopiles</taxon>
        <taxon>Oomycota</taxon>
        <taxon>Peronosporomycetes</taxon>
        <taxon>Pythiales</taxon>
        <taxon>Pythiaceae</taxon>
        <taxon>Globisporangium</taxon>
    </lineage>
</organism>
<proteinExistence type="inferred from homology"/>
<dbReference type="STRING" id="431595.K3WHU4"/>
<dbReference type="EMBL" id="GL376631">
    <property type="status" value="NOT_ANNOTATED_CDS"/>
    <property type="molecule type" value="Genomic_DNA"/>
</dbReference>